<evidence type="ECO:0000313" key="9">
    <source>
        <dbReference type="EMBL" id="MCC2176757.1"/>
    </source>
</evidence>
<proteinExistence type="inferred from homology"/>
<reference evidence="9 10" key="1">
    <citation type="submission" date="2021-10" db="EMBL/GenBank/DDBJ databases">
        <title>Anaerobic single-cell dispensing facilitates the cultivation of human gut bacteria.</title>
        <authorList>
            <person name="Afrizal A."/>
        </authorList>
    </citation>
    <scope>NUCLEOTIDE SEQUENCE [LARGE SCALE GENOMIC DNA]</scope>
    <source>
        <strain evidence="9 10">CLA-AA-H270</strain>
    </source>
</reference>
<evidence type="ECO:0000256" key="2">
    <source>
        <dbReference type="ARBA" id="ARBA00021310"/>
    </source>
</evidence>
<dbReference type="GO" id="GO:0006310">
    <property type="term" value="P:DNA recombination"/>
    <property type="evidence" value="ECO:0007669"/>
    <property type="project" value="UniProtKB-UniRule"/>
</dbReference>
<organism evidence="9 10">
    <name type="scientific">Agathobaculum butyriciproducens</name>
    <dbReference type="NCBI Taxonomy" id="1628085"/>
    <lineage>
        <taxon>Bacteria</taxon>
        <taxon>Bacillati</taxon>
        <taxon>Bacillota</taxon>
        <taxon>Clostridia</taxon>
        <taxon>Eubacteriales</taxon>
        <taxon>Butyricicoccaceae</taxon>
        <taxon>Agathobaculum</taxon>
    </lineage>
</organism>
<comment type="caution">
    <text evidence="9">The sequence shown here is derived from an EMBL/GenBank/DDBJ whole genome shotgun (WGS) entry which is preliminary data.</text>
</comment>
<dbReference type="Pfam" id="PF02565">
    <property type="entry name" value="RecO_C"/>
    <property type="match status" value="1"/>
</dbReference>
<dbReference type="InterPro" id="IPR022572">
    <property type="entry name" value="DNA_rep/recomb_RecO_N"/>
</dbReference>
<keyword evidence="3 7" id="KW-0227">DNA damage</keyword>
<dbReference type="RefSeq" id="WP_227600593.1">
    <property type="nucleotide sequence ID" value="NZ_JAJEPX010000014.1"/>
</dbReference>
<comment type="similarity">
    <text evidence="1 7">Belongs to the RecO family.</text>
</comment>
<gene>
    <name evidence="7 9" type="primary">recO</name>
    <name evidence="9" type="ORF">LKD22_06410</name>
</gene>
<comment type="function">
    <text evidence="7">Involved in DNA repair and RecF pathway recombination.</text>
</comment>
<dbReference type="NCBIfam" id="TIGR00613">
    <property type="entry name" value="reco"/>
    <property type="match status" value="1"/>
</dbReference>
<dbReference type="InterPro" id="IPR042242">
    <property type="entry name" value="RecO_C"/>
</dbReference>
<evidence type="ECO:0000256" key="1">
    <source>
        <dbReference type="ARBA" id="ARBA00007452"/>
    </source>
</evidence>
<keyword evidence="10" id="KW-1185">Reference proteome</keyword>
<dbReference type="GO" id="GO:0006302">
    <property type="term" value="P:double-strand break repair"/>
    <property type="evidence" value="ECO:0007669"/>
    <property type="project" value="TreeGrafter"/>
</dbReference>
<dbReference type="GeneID" id="98660171"/>
<protein>
    <recommendedName>
        <fullName evidence="2 7">DNA repair protein RecO</fullName>
    </recommendedName>
    <alternativeName>
        <fullName evidence="6 7">Recombination protein O</fullName>
    </alternativeName>
</protein>
<dbReference type="Gene3D" id="1.20.1440.120">
    <property type="entry name" value="Recombination protein O, C-terminal domain"/>
    <property type="match status" value="1"/>
</dbReference>
<evidence type="ECO:0000256" key="5">
    <source>
        <dbReference type="ARBA" id="ARBA00023204"/>
    </source>
</evidence>
<dbReference type="SUPFAM" id="SSF57863">
    <property type="entry name" value="ArfGap/RecO-like zinc finger"/>
    <property type="match status" value="1"/>
</dbReference>
<evidence type="ECO:0000256" key="7">
    <source>
        <dbReference type="HAMAP-Rule" id="MF_00201"/>
    </source>
</evidence>
<evidence type="ECO:0000259" key="8">
    <source>
        <dbReference type="Pfam" id="PF11967"/>
    </source>
</evidence>
<dbReference type="Gene3D" id="2.40.50.140">
    <property type="entry name" value="Nucleic acid-binding proteins"/>
    <property type="match status" value="1"/>
</dbReference>
<evidence type="ECO:0000256" key="3">
    <source>
        <dbReference type="ARBA" id="ARBA00022763"/>
    </source>
</evidence>
<dbReference type="SUPFAM" id="SSF50249">
    <property type="entry name" value="Nucleic acid-binding proteins"/>
    <property type="match status" value="1"/>
</dbReference>
<name>A0AAW4VV20_9FIRM</name>
<dbReference type="Pfam" id="PF11967">
    <property type="entry name" value="RecO_N"/>
    <property type="match status" value="1"/>
</dbReference>
<evidence type="ECO:0000256" key="6">
    <source>
        <dbReference type="ARBA" id="ARBA00033409"/>
    </source>
</evidence>
<dbReference type="AlphaFoldDB" id="A0AAW4VV20"/>
<dbReference type="PANTHER" id="PTHR33991:SF1">
    <property type="entry name" value="DNA REPAIR PROTEIN RECO"/>
    <property type="match status" value="1"/>
</dbReference>
<dbReference type="InterPro" id="IPR012340">
    <property type="entry name" value="NA-bd_OB-fold"/>
</dbReference>
<evidence type="ECO:0000256" key="4">
    <source>
        <dbReference type="ARBA" id="ARBA00023172"/>
    </source>
</evidence>
<dbReference type="InterPro" id="IPR003717">
    <property type="entry name" value="RecO"/>
</dbReference>
<feature type="domain" description="DNA replication/recombination mediator RecO N-terminal" evidence="8">
    <location>
        <begin position="1"/>
        <end position="78"/>
    </location>
</feature>
<dbReference type="EMBL" id="JAJEPX010000014">
    <property type="protein sequence ID" value="MCC2176757.1"/>
    <property type="molecule type" value="Genomic_DNA"/>
</dbReference>
<accession>A0AAW4VV20</accession>
<sequence>MAEVKLRALGLREVDFGDFDRYLTALTEDGRRIEILCKNARRGKKQNPAARQLCYSEFILSDRGGRYTLRDADLVHSFFALAGDIEKYALSCYLNELTTALTVPDFDNPALCRLLLYALYALEGGKRDPELVKAAFEWRIMAESGYAPDLTSCGVCGEVIENPPVCFSVRAGTAADAKCAKRVGGYAQLVDSTLRAMLHALTAEPNKVYAFALSGPAREQFCGMAEEYVKYHLGRGFESLQFYRSLQAPMK</sequence>
<dbReference type="Proteomes" id="UP001298753">
    <property type="component" value="Unassembled WGS sequence"/>
</dbReference>
<dbReference type="PANTHER" id="PTHR33991">
    <property type="entry name" value="DNA REPAIR PROTEIN RECO"/>
    <property type="match status" value="1"/>
</dbReference>
<evidence type="ECO:0000313" key="10">
    <source>
        <dbReference type="Proteomes" id="UP001298753"/>
    </source>
</evidence>
<dbReference type="InterPro" id="IPR037278">
    <property type="entry name" value="ARFGAP/RecO"/>
</dbReference>
<dbReference type="GO" id="GO:0043590">
    <property type="term" value="C:bacterial nucleoid"/>
    <property type="evidence" value="ECO:0007669"/>
    <property type="project" value="TreeGrafter"/>
</dbReference>
<keyword evidence="4 7" id="KW-0233">DNA recombination</keyword>
<keyword evidence="5 7" id="KW-0234">DNA repair</keyword>
<dbReference type="HAMAP" id="MF_00201">
    <property type="entry name" value="RecO"/>
    <property type="match status" value="1"/>
</dbReference>